<sequence length="493" mass="56641">MAKKINSLHLVIFSFILFVFYFFLSYLTPLTHDDWTWAIHFGTDRLGNWFKDYNGRYLGNLTEILITRSNFIRYLLMGVLGSALVVLPLLIARTSKLTLSFLSFFLVLSVPLGMLKSTFTWAAGFANYNTAIFCILLYILIIKNVFYDKAPRYSPFVVCIALPLGVVSQLFVEHATIYNVFAALFIIVYSFMKFRKLYFFQALYFVGTLIGAVIMFTNGAYVKIFSGADNYRSVETNQGLFSRIYEVFYTDMYKLFIMNNMWLNIVLALVTILLLVKAGRNLSTGLLIIKNSFIFILTIYAFYVPIVKNTLHLSFFTNPVKNANFEAWLSVLFYLVLILSVILFISNRNLKVELSFYLISAAFVSAPLFLITPIGARCFVIPYLMFVLYIIRLLVFAYESDWIDFSNWLVPIAGLTIVVALAYGVVFYHIKAADNERMEEVKQQVKSGEKAVTLKRLPYEDFLWNGTPVPGSFQEETFKVYFGIPKDTKLIVK</sequence>
<evidence type="ECO:0000256" key="1">
    <source>
        <dbReference type="SAM" id="Phobius"/>
    </source>
</evidence>
<feature type="transmembrane region" description="Helical" evidence="1">
    <location>
        <begin position="7"/>
        <end position="27"/>
    </location>
</feature>
<evidence type="ECO:0000313" key="3">
    <source>
        <dbReference type="Proteomes" id="UP000257055"/>
    </source>
</evidence>
<keyword evidence="3" id="KW-1185">Reference proteome</keyword>
<feature type="transmembrane region" description="Helical" evidence="1">
    <location>
        <begin position="177"/>
        <end position="195"/>
    </location>
</feature>
<protein>
    <submittedName>
        <fullName evidence="2">Uncharacterized protein</fullName>
    </submittedName>
</protein>
<comment type="caution">
    <text evidence="2">The sequence shown here is derived from an EMBL/GenBank/DDBJ whole genome shotgun (WGS) entry which is preliminary data.</text>
</comment>
<feature type="transmembrane region" description="Helical" evidence="1">
    <location>
        <begin position="380"/>
        <end position="398"/>
    </location>
</feature>
<dbReference type="RefSeq" id="WP_115753964.1">
    <property type="nucleotide sequence ID" value="NZ_LARY01000003.1"/>
</dbReference>
<evidence type="ECO:0000313" key="2">
    <source>
        <dbReference type="EMBL" id="RDW99578.1"/>
    </source>
</evidence>
<feature type="transmembrane region" description="Helical" evidence="1">
    <location>
        <begin position="255"/>
        <end position="276"/>
    </location>
</feature>
<keyword evidence="1" id="KW-0472">Membrane</keyword>
<proteinExistence type="predicted"/>
<feature type="transmembrane region" description="Helical" evidence="1">
    <location>
        <begin position="288"/>
        <end position="307"/>
    </location>
</feature>
<gene>
    <name evidence="2" type="ORF">UR08_12220</name>
</gene>
<dbReference type="EMBL" id="LARY01000003">
    <property type="protein sequence ID" value="RDW99578.1"/>
    <property type="molecule type" value="Genomic_DNA"/>
</dbReference>
<reference evidence="3" key="1">
    <citation type="submission" date="2015-04" db="EMBL/GenBank/DDBJ databases">
        <authorList>
            <person name="Schardt J."/>
            <person name="Mueller-Herbst S."/>
            <person name="Scherer S."/>
            <person name="Huptas C."/>
        </authorList>
    </citation>
    <scope>NUCLEOTIDE SEQUENCE [LARGE SCALE GENOMIC DNA]</scope>
    <source>
        <strain evidence="3">Kiel-L1</strain>
    </source>
</reference>
<feature type="transmembrane region" description="Helical" evidence="1">
    <location>
        <begin position="153"/>
        <end position="171"/>
    </location>
</feature>
<dbReference type="Pfam" id="PF19528">
    <property type="entry name" value="DUF6056"/>
    <property type="match status" value="1"/>
</dbReference>
<feature type="transmembrane region" description="Helical" evidence="1">
    <location>
        <begin position="327"/>
        <end position="345"/>
    </location>
</feature>
<dbReference type="Proteomes" id="UP000257055">
    <property type="component" value="Unassembled WGS sequence"/>
</dbReference>
<accession>A0A3D8TMS1</accession>
<feature type="transmembrane region" description="Helical" evidence="1">
    <location>
        <begin position="202"/>
        <end position="222"/>
    </location>
</feature>
<organism evidence="2 3">
    <name type="scientific">Listeria kieliensis</name>
    <dbReference type="NCBI Taxonomy" id="1621700"/>
    <lineage>
        <taxon>Bacteria</taxon>
        <taxon>Bacillati</taxon>
        <taxon>Bacillota</taxon>
        <taxon>Bacilli</taxon>
        <taxon>Bacillales</taxon>
        <taxon>Listeriaceae</taxon>
        <taxon>Listeria</taxon>
    </lineage>
</organism>
<dbReference type="AlphaFoldDB" id="A0A3D8TMS1"/>
<name>A0A3D8TMS1_9LIST</name>
<keyword evidence="1" id="KW-0812">Transmembrane</keyword>
<keyword evidence="1" id="KW-1133">Transmembrane helix</keyword>
<feature type="transmembrane region" description="Helical" evidence="1">
    <location>
        <begin position="71"/>
        <end position="90"/>
    </location>
</feature>
<feature type="transmembrane region" description="Helical" evidence="1">
    <location>
        <begin position="121"/>
        <end position="141"/>
    </location>
</feature>
<dbReference type="InterPro" id="IPR045691">
    <property type="entry name" value="DUF6056"/>
</dbReference>
<feature type="transmembrane region" description="Helical" evidence="1">
    <location>
        <begin position="97"/>
        <end position="115"/>
    </location>
</feature>
<feature type="transmembrane region" description="Helical" evidence="1">
    <location>
        <begin position="354"/>
        <end position="374"/>
    </location>
</feature>
<feature type="transmembrane region" description="Helical" evidence="1">
    <location>
        <begin position="410"/>
        <end position="430"/>
    </location>
</feature>